<feature type="non-terminal residue" evidence="3">
    <location>
        <position position="1"/>
    </location>
</feature>
<proteinExistence type="predicted"/>
<reference evidence="4" key="1">
    <citation type="submission" date="2022-10" db="EMBL/GenBank/DDBJ databases">
        <title>Genome assembly of Pristionchus species.</title>
        <authorList>
            <person name="Yoshida K."/>
            <person name="Sommer R.J."/>
        </authorList>
    </citation>
    <scope>NUCLEOTIDE SEQUENCE [LARGE SCALE GENOMIC DNA]</scope>
    <source>
        <strain evidence="4">RS5460</strain>
    </source>
</reference>
<dbReference type="Proteomes" id="UP001328107">
    <property type="component" value="Unassembled WGS sequence"/>
</dbReference>
<dbReference type="SMART" id="SM00444">
    <property type="entry name" value="GYF"/>
    <property type="match status" value="1"/>
</dbReference>
<feature type="compositionally biased region" description="Low complexity" evidence="1">
    <location>
        <begin position="164"/>
        <end position="173"/>
    </location>
</feature>
<dbReference type="InterPro" id="IPR035445">
    <property type="entry name" value="GYF-like_dom_sf"/>
</dbReference>
<accession>A0AAN5DAT7</accession>
<dbReference type="EMBL" id="BTRK01000006">
    <property type="protein sequence ID" value="GMR59678.1"/>
    <property type="molecule type" value="Genomic_DNA"/>
</dbReference>
<dbReference type="Pfam" id="PF02213">
    <property type="entry name" value="GYF"/>
    <property type="match status" value="1"/>
</dbReference>
<dbReference type="AlphaFoldDB" id="A0AAN5DAT7"/>
<dbReference type="SUPFAM" id="SSF55277">
    <property type="entry name" value="GYF domain"/>
    <property type="match status" value="1"/>
</dbReference>
<gene>
    <name evidence="3" type="ORF">PMAYCL1PPCAC_29873</name>
</gene>
<sequence length="309" mass="32833">FQGVAEQLGADRSMMMKNQQQQSMNGVHGGQTPSETKWWYKGPDGETYGPYTAREMRMWGSSGYFNDALPVKTDKDEQFHSIGDWTAVMGGANPFLNPSVPAFNVLMHGAHAQFLLYPPGLPTPSPFPGGSPSNGGRFGGPPFPAPSAAMANLHLGGAGGGHMGIHPIHLGGPLSQPPSEPNDGANSSNSHSPDNAEPDFRSLHQMGGMAPSLPSMHTGRMHFGYGMPPMQPSQPMAAATYSSNGQLQYNRITSTQDAPWNTRREVAVDASLRSAPRHSVATQTLPVIIGSKDASRLLSDLTGCSIVIT</sequence>
<evidence type="ECO:0000313" key="4">
    <source>
        <dbReference type="Proteomes" id="UP001328107"/>
    </source>
</evidence>
<dbReference type="PROSITE" id="PS50829">
    <property type="entry name" value="GYF"/>
    <property type="match status" value="1"/>
</dbReference>
<feature type="region of interest" description="Disordered" evidence="1">
    <location>
        <begin position="162"/>
        <end position="215"/>
    </location>
</feature>
<dbReference type="InterPro" id="IPR003169">
    <property type="entry name" value="GYF"/>
</dbReference>
<organism evidence="3 4">
    <name type="scientific">Pristionchus mayeri</name>
    <dbReference type="NCBI Taxonomy" id="1317129"/>
    <lineage>
        <taxon>Eukaryota</taxon>
        <taxon>Metazoa</taxon>
        <taxon>Ecdysozoa</taxon>
        <taxon>Nematoda</taxon>
        <taxon>Chromadorea</taxon>
        <taxon>Rhabditida</taxon>
        <taxon>Rhabditina</taxon>
        <taxon>Diplogasteromorpha</taxon>
        <taxon>Diplogasteroidea</taxon>
        <taxon>Neodiplogasteridae</taxon>
        <taxon>Pristionchus</taxon>
    </lineage>
</organism>
<dbReference type="Gene3D" id="3.30.1490.40">
    <property type="match status" value="1"/>
</dbReference>
<protein>
    <recommendedName>
        <fullName evidence="2">GYF domain-containing protein</fullName>
    </recommendedName>
</protein>
<feature type="domain" description="GYF" evidence="2">
    <location>
        <begin position="35"/>
        <end position="83"/>
    </location>
</feature>
<evidence type="ECO:0000259" key="2">
    <source>
        <dbReference type="PROSITE" id="PS50829"/>
    </source>
</evidence>
<evidence type="ECO:0000256" key="1">
    <source>
        <dbReference type="SAM" id="MobiDB-lite"/>
    </source>
</evidence>
<keyword evidence="4" id="KW-1185">Reference proteome</keyword>
<comment type="caution">
    <text evidence="3">The sequence shown here is derived from an EMBL/GenBank/DDBJ whole genome shotgun (WGS) entry which is preliminary data.</text>
</comment>
<evidence type="ECO:0000313" key="3">
    <source>
        <dbReference type="EMBL" id="GMR59678.1"/>
    </source>
</evidence>
<name>A0AAN5DAT7_9BILA</name>
<feature type="compositionally biased region" description="Polar residues" evidence="1">
    <location>
        <begin position="184"/>
        <end position="193"/>
    </location>
</feature>